<gene>
    <name evidence="2" type="ORF">NT02SARS_0399</name>
</gene>
<dbReference type="CDD" id="cd08161">
    <property type="entry name" value="SET"/>
    <property type="match status" value="1"/>
</dbReference>
<dbReference type="Pfam" id="PF00856">
    <property type="entry name" value="SET"/>
    <property type="match status" value="1"/>
</dbReference>
<dbReference type="SUPFAM" id="SSF82199">
    <property type="entry name" value="SET domain"/>
    <property type="match status" value="1"/>
</dbReference>
<name>J4V5N2_9GAMM</name>
<dbReference type="PROSITE" id="PS50280">
    <property type="entry name" value="SET"/>
    <property type="match status" value="1"/>
</dbReference>
<evidence type="ECO:0000313" key="2">
    <source>
        <dbReference type="EMBL" id="EJP73757.1"/>
    </source>
</evidence>
<dbReference type="AlphaFoldDB" id="J4V5N2"/>
<evidence type="ECO:0000313" key="3">
    <source>
        <dbReference type="Proteomes" id="UP000010116"/>
    </source>
</evidence>
<dbReference type="InterPro" id="IPR046341">
    <property type="entry name" value="SET_dom_sf"/>
</dbReference>
<dbReference type="SMART" id="SM00317">
    <property type="entry name" value="SET"/>
    <property type="match status" value="1"/>
</dbReference>
<accession>J4V5N2</accession>
<protein>
    <submittedName>
        <fullName evidence="2">Nuclear protein SET</fullName>
    </submittedName>
</protein>
<evidence type="ECO:0000259" key="1">
    <source>
        <dbReference type="PROSITE" id="PS50280"/>
    </source>
</evidence>
<reference evidence="2 3" key="1">
    <citation type="journal article" date="2012" name="ISME J.">
        <title>Genomic insights to SAR86, an abundant and uncultivated marine bacterial lineage.</title>
        <authorList>
            <person name="Dupont C.L."/>
            <person name="Rusch D.B."/>
            <person name="Yooseph S."/>
            <person name="Lombardo M.J."/>
            <person name="Richter R.A."/>
            <person name="Valas R."/>
            <person name="Novotny M."/>
            <person name="Yee-Greenbaum J."/>
            <person name="Selengut J.D."/>
            <person name="Haft D.H."/>
            <person name="Halpern A.L."/>
            <person name="Lasken R.S."/>
            <person name="Nealson K."/>
            <person name="Friedman R."/>
            <person name="Venter J.C."/>
        </authorList>
    </citation>
    <scope>NUCLEOTIDE SEQUENCE [LARGE SCALE GENOMIC DNA]</scope>
</reference>
<proteinExistence type="predicted"/>
<organism evidence="2 3">
    <name type="scientific">SAR86 cluster bacterium SAR86B</name>
    <dbReference type="NCBI Taxonomy" id="1123867"/>
    <lineage>
        <taxon>Bacteria</taxon>
        <taxon>Pseudomonadati</taxon>
        <taxon>Pseudomonadota</taxon>
        <taxon>Gammaproteobacteria</taxon>
        <taxon>SAR86 cluster</taxon>
    </lineage>
</organism>
<dbReference type="Proteomes" id="UP000010116">
    <property type="component" value="Unassembled WGS sequence"/>
</dbReference>
<dbReference type="HOGENOM" id="CLU_2144081_0_0_6"/>
<dbReference type="EMBL" id="JH611164">
    <property type="protein sequence ID" value="EJP73757.1"/>
    <property type="molecule type" value="Genomic_DNA"/>
</dbReference>
<dbReference type="InterPro" id="IPR001214">
    <property type="entry name" value="SET_dom"/>
</dbReference>
<sequence length="112" mass="12601">MTKPSTYLPLPKQVKIGTSKIHGMGIFAVEDIKQGTELGITHVMVWQSWIRTPLGGFINHSDSPNAKGDNRIKDGVDYRILIITEDVKAGDEITFFYTLDEYKGVSFKTNRL</sequence>
<dbReference type="Gene3D" id="2.170.270.10">
    <property type="entry name" value="SET domain"/>
    <property type="match status" value="1"/>
</dbReference>
<feature type="domain" description="SET" evidence="1">
    <location>
        <begin position="12"/>
        <end position="98"/>
    </location>
</feature>